<organism evidence="14 15">
    <name type="scientific">Jeotgalibaca ciconiae</name>
    <dbReference type="NCBI Taxonomy" id="2496265"/>
    <lineage>
        <taxon>Bacteria</taxon>
        <taxon>Bacillati</taxon>
        <taxon>Bacillota</taxon>
        <taxon>Bacilli</taxon>
        <taxon>Lactobacillales</taxon>
        <taxon>Carnobacteriaceae</taxon>
        <taxon>Jeotgalibaca</taxon>
    </lineage>
</organism>
<dbReference type="GO" id="GO:0010181">
    <property type="term" value="F:FMN binding"/>
    <property type="evidence" value="ECO:0007669"/>
    <property type="project" value="UniProtKB-UniRule"/>
</dbReference>
<feature type="binding site" evidence="11">
    <location>
        <position position="210"/>
    </location>
    <ligand>
        <name>FMN</name>
        <dbReference type="ChEBI" id="CHEBI:58210"/>
    </ligand>
</feature>
<dbReference type="GO" id="GO:0005737">
    <property type="term" value="C:cytoplasm"/>
    <property type="evidence" value="ECO:0007669"/>
    <property type="project" value="UniProtKB-SubCell"/>
</dbReference>
<dbReference type="InterPro" id="IPR013785">
    <property type="entry name" value="Aldolase_TIM"/>
</dbReference>
<evidence type="ECO:0000313" key="14">
    <source>
        <dbReference type="EMBL" id="AZP05634.1"/>
    </source>
</evidence>
<evidence type="ECO:0000256" key="1">
    <source>
        <dbReference type="ARBA" id="ARBA00001917"/>
    </source>
</evidence>
<feature type="binding site" evidence="11">
    <location>
        <begin position="261"/>
        <end position="263"/>
    </location>
    <ligand>
        <name>FMN</name>
        <dbReference type="ChEBI" id="CHEBI:58210"/>
    </ligand>
</feature>
<gene>
    <name evidence="11" type="primary">fni</name>
    <name evidence="14" type="ORF">EJN90_01185</name>
</gene>
<dbReference type="SUPFAM" id="SSF51395">
    <property type="entry name" value="FMN-linked oxidoreductases"/>
    <property type="match status" value="1"/>
</dbReference>
<name>A0A3Q9BMI4_9LACT</name>
<dbReference type="GO" id="GO:0000287">
    <property type="term" value="F:magnesium ion binding"/>
    <property type="evidence" value="ECO:0007669"/>
    <property type="project" value="UniProtKB-UniRule"/>
</dbReference>
<dbReference type="NCBIfam" id="TIGR02151">
    <property type="entry name" value="IPP_isom_2"/>
    <property type="match status" value="1"/>
</dbReference>
<feature type="binding site" evidence="11">
    <location>
        <begin position="64"/>
        <end position="66"/>
    </location>
    <ligand>
        <name>FMN</name>
        <dbReference type="ChEBI" id="CHEBI:58210"/>
    </ligand>
</feature>
<dbReference type="GO" id="GO:0016491">
    <property type="term" value="F:oxidoreductase activity"/>
    <property type="evidence" value="ECO:0007669"/>
    <property type="project" value="InterPro"/>
</dbReference>
<comment type="cofactor">
    <cofactor evidence="11">
        <name>NADPH</name>
        <dbReference type="ChEBI" id="CHEBI:57783"/>
    </cofactor>
</comment>
<feature type="binding site" evidence="11">
    <location>
        <position position="123"/>
    </location>
    <ligand>
        <name>FMN</name>
        <dbReference type="ChEBI" id="CHEBI:58210"/>
    </ligand>
</feature>
<keyword evidence="9 11" id="KW-0413">Isomerase</keyword>
<feature type="binding site" evidence="11">
    <location>
        <position position="154"/>
    </location>
    <ligand>
        <name>Mg(2+)</name>
        <dbReference type="ChEBI" id="CHEBI:18420"/>
    </ligand>
</feature>
<dbReference type="PANTHER" id="PTHR43665">
    <property type="entry name" value="ISOPENTENYL-DIPHOSPHATE DELTA-ISOMERASE"/>
    <property type="match status" value="1"/>
</dbReference>
<feature type="region of interest" description="Disordered" evidence="12">
    <location>
        <begin position="1"/>
        <end position="20"/>
    </location>
</feature>
<keyword evidence="8 11" id="KW-0414">Isoprene biosynthesis</keyword>
<evidence type="ECO:0000256" key="7">
    <source>
        <dbReference type="ARBA" id="ARBA00022857"/>
    </source>
</evidence>
<dbReference type="PIRSF" id="PIRSF003314">
    <property type="entry name" value="IPP_isomerase"/>
    <property type="match status" value="1"/>
</dbReference>
<dbReference type="GO" id="GO:0008299">
    <property type="term" value="P:isoprenoid biosynthetic process"/>
    <property type="evidence" value="ECO:0007669"/>
    <property type="project" value="UniProtKB-UniRule"/>
</dbReference>
<feature type="binding site" evidence="11">
    <location>
        <begin position="282"/>
        <end position="283"/>
    </location>
    <ligand>
        <name>FMN</name>
        <dbReference type="ChEBI" id="CHEBI:58210"/>
    </ligand>
</feature>
<dbReference type="EMBL" id="CP034465">
    <property type="protein sequence ID" value="AZP05634.1"/>
    <property type="molecule type" value="Genomic_DNA"/>
</dbReference>
<evidence type="ECO:0000313" key="15">
    <source>
        <dbReference type="Proteomes" id="UP000273326"/>
    </source>
</evidence>
<evidence type="ECO:0000256" key="12">
    <source>
        <dbReference type="SAM" id="MobiDB-lite"/>
    </source>
</evidence>
<dbReference type="Proteomes" id="UP000273326">
    <property type="component" value="Chromosome"/>
</dbReference>
<feature type="compositionally biased region" description="Basic and acidic residues" evidence="12">
    <location>
        <begin position="1"/>
        <end position="16"/>
    </location>
</feature>
<comment type="cofactor">
    <cofactor evidence="11">
        <name>Mg(2+)</name>
        <dbReference type="ChEBI" id="CHEBI:18420"/>
    </cofactor>
</comment>
<evidence type="ECO:0000256" key="9">
    <source>
        <dbReference type="ARBA" id="ARBA00023235"/>
    </source>
</evidence>
<dbReference type="Gene3D" id="3.20.20.70">
    <property type="entry name" value="Aldolase class I"/>
    <property type="match status" value="1"/>
</dbReference>
<accession>A0A3Q9BMI4</accession>
<evidence type="ECO:0000256" key="2">
    <source>
        <dbReference type="ARBA" id="ARBA00022490"/>
    </source>
</evidence>
<dbReference type="GO" id="GO:0070402">
    <property type="term" value="F:NADPH binding"/>
    <property type="evidence" value="ECO:0007669"/>
    <property type="project" value="UniProtKB-UniRule"/>
</dbReference>
<protein>
    <recommendedName>
        <fullName evidence="11">Isopentenyl-diphosphate delta-isomerase</fullName>
        <shortName evidence="11">IPP isomerase</shortName>
        <ecNumber evidence="11">5.3.3.2</ecNumber>
    </recommendedName>
    <alternativeName>
        <fullName evidence="11">Isopentenyl diphosphate:dimethylallyl diphosphate isomerase</fullName>
    </alternativeName>
    <alternativeName>
        <fullName evidence="11">Isopentenyl pyrophosphate isomerase</fullName>
    </alternativeName>
    <alternativeName>
        <fullName evidence="11">Type 2 isopentenyl diphosphate isomerase</fullName>
        <shortName evidence="11">IDI-2</shortName>
    </alternativeName>
</protein>
<evidence type="ECO:0000256" key="3">
    <source>
        <dbReference type="ARBA" id="ARBA00022630"/>
    </source>
</evidence>
<dbReference type="CDD" id="cd02811">
    <property type="entry name" value="IDI-2_FMN"/>
    <property type="match status" value="1"/>
</dbReference>
<keyword evidence="6 11" id="KW-0460">Magnesium</keyword>
<evidence type="ECO:0000256" key="6">
    <source>
        <dbReference type="ARBA" id="ARBA00022842"/>
    </source>
</evidence>
<dbReference type="InterPro" id="IPR011179">
    <property type="entry name" value="IPdP_isomerase"/>
</dbReference>
<evidence type="ECO:0000256" key="8">
    <source>
        <dbReference type="ARBA" id="ARBA00023229"/>
    </source>
</evidence>
<feature type="binding site" evidence="11">
    <location>
        <begin position="7"/>
        <end position="8"/>
    </location>
    <ligand>
        <name>substrate</name>
    </ligand>
</feature>
<keyword evidence="3 11" id="KW-0285">Flavoprotein</keyword>
<keyword evidence="2 11" id="KW-0963">Cytoplasm</keyword>
<keyword evidence="15" id="KW-1185">Reference proteome</keyword>
<feature type="binding site" evidence="11">
    <location>
        <position position="153"/>
    </location>
    <ligand>
        <name>substrate</name>
    </ligand>
</feature>
<keyword evidence="7 11" id="KW-0521">NADP</keyword>
<comment type="similarity">
    <text evidence="11">Belongs to the IPP isomerase type 2 family.</text>
</comment>
<keyword evidence="5 11" id="KW-0479">Metal-binding</keyword>
<keyword evidence="4 11" id="KW-0288">FMN</keyword>
<evidence type="ECO:0000256" key="4">
    <source>
        <dbReference type="ARBA" id="ARBA00022643"/>
    </source>
</evidence>
<comment type="subcellular location">
    <subcellularLocation>
        <location evidence="11">Cytoplasm</location>
    </subcellularLocation>
</comment>
<reference evidence="15" key="1">
    <citation type="submission" date="2018-12" db="EMBL/GenBank/DDBJ databases">
        <title>Complete genome sequencing of Jeotgalibaca sp. H21T32.</title>
        <authorList>
            <person name="Bae J.-W."/>
            <person name="Lee S.-Y."/>
        </authorList>
    </citation>
    <scope>NUCLEOTIDE SEQUENCE [LARGE SCALE GENOMIC DNA]</scope>
    <source>
        <strain evidence="15">H21T32</strain>
    </source>
</reference>
<dbReference type="OrthoDB" id="9795032at2"/>
<comment type="catalytic activity">
    <reaction evidence="11">
        <text>isopentenyl diphosphate = dimethylallyl diphosphate</text>
        <dbReference type="Rhea" id="RHEA:23284"/>
        <dbReference type="ChEBI" id="CHEBI:57623"/>
        <dbReference type="ChEBI" id="CHEBI:128769"/>
        <dbReference type="EC" id="5.3.3.2"/>
    </reaction>
</comment>
<comment type="function">
    <text evidence="11">Involved in the biosynthesis of isoprenoids. Catalyzes the 1,3-allylic rearrangement of the homoallylic substrate isopentenyl (IPP) to its allylic isomer, dimethylallyl diphosphate (DMAPP).</text>
</comment>
<proteinExistence type="inferred from homology"/>
<comment type="caution">
    <text evidence="11">Lacks conserved residue(s) required for the propagation of feature annotation.</text>
</comment>
<feature type="domain" description="FMN-dependent dehydrogenase" evidence="13">
    <location>
        <begin position="164"/>
        <end position="327"/>
    </location>
</feature>
<dbReference type="Pfam" id="PF01070">
    <property type="entry name" value="FMN_dh"/>
    <property type="match status" value="1"/>
</dbReference>
<comment type="subunit">
    <text evidence="10 11">Homooctamer. Dimer of tetramers.</text>
</comment>
<feature type="binding site" evidence="11">
    <location>
        <position position="185"/>
    </location>
    <ligand>
        <name>FMN</name>
        <dbReference type="ChEBI" id="CHEBI:58210"/>
    </ligand>
</feature>
<dbReference type="GO" id="GO:0004452">
    <property type="term" value="F:isopentenyl-diphosphate delta-isomerase activity"/>
    <property type="evidence" value="ECO:0007669"/>
    <property type="project" value="UniProtKB-UniRule"/>
</dbReference>
<evidence type="ECO:0000259" key="13">
    <source>
        <dbReference type="Pfam" id="PF01070"/>
    </source>
</evidence>
<evidence type="ECO:0000256" key="11">
    <source>
        <dbReference type="HAMAP-Rule" id="MF_00354"/>
    </source>
</evidence>
<feature type="binding site" evidence="11">
    <location>
        <position position="94"/>
    </location>
    <ligand>
        <name>FMN</name>
        <dbReference type="ChEBI" id="CHEBI:58210"/>
    </ligand>
</feature>
<sequence length="355" mass="39359">MNIDSNRKDEHVELAEKQYQSHSKSDFQKVRFVHHSFPQMATDDVSLETDLLGQQMPLPFYINGMTGGSEKTKEINQQLAEVAKACGLVMASGSVSAAIKNPEVEDSFRIIREVNPNGIVLANLGAHHTIENAKKAVDILEADGMQIHINAAQELVMPEGDRDFSMWLKQIEDIVANLGVPVMVKEVGFGMSQETIRQLINVGVQWIDVSGTGGTNFAAIENARRTTFSFDDLENWGQSTVLSLIEAGGVNKQAHILASGGIKTPYDIVKALSLGAEAVGLSGQFLHMVVNDGPEKTIETVRTWKEKIIAIMTLLGKKTIKELQQTDLIFHRDLIDWCDMRSIDYRYYAKRSSVK</sequence>
<dbReference type="EC" id="5.3.3.2" evidence="11"/>
<dbReference type="HAMAP" id="MF_00354">
    <property type="entry name" value="Idi_2"/>
    <property type="match status" value="1"/>
</dbReference>
<comment type="cofactor">
    <cofactor evidence="1 11">
        <name>FMN</name>
        <dbReference type="ChEBI" id="CHEBI:58210"/>
    </cofactor>
</comment>
<dbReference type="InterPro" id="IPR000262">
    <property type="entry name" value="FMN-dep_DH"/>
</dbReference>
<dbReference type="PANTHER" id="PTHR43665:SF1">
    <property type="entry name" value="ISOPENTENYL-DIPHOSPHATE DELTA-ISOMERASE"/>
    <property type="match status" value="1"/>
</dbReference>
<feature type="binding site" evidence="11">
    <location>
        <position position="215"/>
    </location>
    <ligand>
        <name>FMN</name>
        <dbReference type="ChEBI" id="CHEBI:58210"/>
    </ligand>
</feature>
<evidence type="ECO:0000256" key="10">
    <source>
        <dbReference type="ARBA" id="ARBA00025810"/>
    </source>
</evidence>
<dbReference type="KEGG" id="jeh:EJN90_01185"/>
<dbReference type="AlphaFoldDB" id="A0A3Q9BMI4"/>
<evidence type="ECO:0000256" key="5">
    <source>
        <dbReference type="ARBA" id="ARBA00022723"/>
    </source>
</evidence>